<dbReference type="Proteomes" id="UP001500253">
    <property type="component" value="Unassembled WGS sequence"/>
</dbReference>
<sequence>MNDSPGWAPPGPSPSDDSDAPGQRIQPQGAPADQAAPPPAGERPDGPAPTLPDQPGADRPGADQAVTGQTMTDRPVRDRPVWGAKWAERQPPAGPWAAQSGGAPAPPPAPPAAPPSGRPTGAPGPAGPVSYGGWGAGWTQPPPAARPGVIPLRPLGVGEIVSGAMATLRAHWRPVVGVSFVVALITQAATTAATGLWFRSASGLDALENDPNPTLREAADALGETLKSSAIPLAVGVLGTLFTTAVLTVVVGRAVLGRQVSLGEAWREARPRLLPLCGLLFLLPALAAAACAVGLAPGLLLIAAGADSEGAALALLGGLGSTAAAVWLWVRYSLAAPALMLEKQGVVAAMRRSAKLVRGAWWRVLGVQLLALLIAIVISVILEIPTSAVGMAIGGDNAMDWLSGESVSVSWTFLIVIGVGGVIASTITLPISAGVTALLYVDQRIRREALDLELARAAGVPGYDT</sequence>
<organism evidence="4 5">
    <name type="scientific">Streptomyces cuspidosporus</name>
    <dbReference type="NCBI Taxonomy" id="66882"/>
    <lineage>
        <taxon>Bacteria</taxon>
        <taxon>Bacillati</taxon>
        <taxon>Actinomycetota</taxon>
        <taxon>Actinomycetes</taxon>
        <taxon>Kitasatosporales</taxon>
        <taxon>Streptomycetaceae</taxon>
        <taxon>Streptomyces</taxon>
    </lineage>
</organism>
<protein>
    <submittedName>
        <fullName evidence="4">Glycerophosphoryl diester phosphodiesterase membrane domain-containing protein</fullName>
    </submittedName>
</protein>
<feature type="compositionally biased region" description="Pro residues" evidence="1">
    <location>
        <begin position="36"/>
        <end position="52"/>
    </location>
</feature>
<feature type="region of interest" description="Disordered" evidence="1">
    <location>
        <begin position="1"/>
        <end position="142"/>
    </location>
</feature>
<keyword evidence="5" id="KW-1185">Reference proteome</keyword>
<proteinExistence type="predicted"/>
<dbReference type="InterPro" id="IPR057169">
    <property type="entry name" value="DUF7847"/>
</dbReference>
<evidence type="ECO:0000256" key="2">
    <source>
        <dbReference type="SAM" id="Phobius"/>
    </source>
</evidence>
<dbReference type="PANTHER" id="PTHR33133:SF1">
    <property type="entry name" value="EXPRESSED PROTEIN-RELATED"/>
    <property type="match status" value="1"/>
</dbReference>
<dbReference type="PANTHER" id="PTHR33133">
    <property type="entry name" value="OS08G0107100 PROTEIN-RELATED"/>
    <property type="match status" value="1"/>
</dbReference>
<dbReference type="Pfam" id="PF25231">
    <property type="entry name" value="DUF7847"/>
    <property type="match status" value="1"/>
</dbReference>
<keyword evidence="2" id="KW-0812">Transmembrane</keyword>
<evidence type="ECO:0000256" key="1">
    <source>
        <dbReference type="SAM" id="MobiDB-lite"/>
    </source>
</evidence>
<comment type="caution">
    <text evidence="4">The sequence shown here is derived from an EMBL/GenBank/DDBJ whole genome shotgun (WGS) entry which is preliminary data.</text>
</comment>
<feature type="transmembrane region" description="Helical" evidence="2">
    <location>
        <begin position="411"/>
        <end position="441"/>
    </location>
</feature>
<feature type="transmembrane region" description="Helical" evidence="2">
    <location>
        <begin position="360"/>
        <end position="382"/>
    </location>
</feature>
<evidence type="ECO:0000313" key="4">
    <source>
        <dbReference type="EMBL" id="GAA2376076.1"/>
    </source>
</evidence>
<keyword evidence="2" id="KW-1133">Transmembrane helix</keyword>
<feature type="transmembrane region" description="Helical" evidence="2">
    <location>
        <begin position="230"/>
        <end position="252"/>
    </location>
</feature>
<name>A0ABP5UEF3_9ACTN</name>
<feature type="domain" description="DUF7847" evidence="3">
    <location>
        <begin position="175"/>
        <end position="440"/>
    </location>
</feature>
<keyword evidence="2" id="KW-0472">Membrane</keyword>
<feature type="transmembrane region" description="Helical" evidence="2">
    <location>
        <begin position="310"/>
        <end position="330"/>
    </location>
</feature>
<feature type="transmembrane region" description="Helical" evidence="2">
    <location>
        <begin position="273"/>
        <end position="304"/>
    </location>
</feature>
<reference evidence="5" key="1">
    <citation type="journal article" date="2019" name="Int. J. Syst. Evol. Microbiol.">
        <title>The Global Catalogue of Microorganisms (GCM) 10K type strain sequencing project: providing services to taxonomists for standard genome sequencing and annotation.</title>
        <authorList>
            <consortium name="The Broad Institute Genomics Platform"/>
            <consortium name="The Broad Institute Genome Sequencing Center for Infectious Disease"/>
            <person name="Wu L."/>
            <person name="Ma J."/>
        </authorList>
    </citation>
    <scope>NUCLEOTIDE SEQUENCE [LARGE SCALE GENOMIC DNA]</scope>
    <source>
        <strain evidence="5">JCM 4316</strain>
    </source>
</reference>
<feature type="compositionally biased region" description="Low complexity" evidence="1">
    <location>
        <begin position="20"/>
        <end position="35"/>
    </location>
</feature>
<feature type="transmembrane region" description="Helical" evidence="2">
    <location>
        <begin position="175"/>
        <end position="198"/>
    </location>
</feature>
<dbReference type="EMBL" id="BAAASD010000088">
    <property type="protein sequence ID" value="GAA2376076.1"/>
    <property type="molecule type" value="Genomic_DNA"/>
</dbReference>
<evidence type="ECO:0000313" key="5">
    <source>
        <dbReference type="Proteomes" id="UP001500253"/>
    </source>
</evidence>
<evidence type="ECO:0000259" key="3">
    <source>
        <dbReference type="Pfam" id="PF25231"/>
    </source>
</evidence>
<gene>
    <name evidence="4" type="ORF">GCM10010246_83760</name>
</gene>
<feature type="compositionally biased region" description="Pro residues" evidence="1">
    <location>
        <begin position="104"/>
        <end position="117"/>
    </location>
</feature>
<accession>A0ABP5UEF3</accession>